<keyword evidence="3" id="KW-1185">Reference proteome</keyword>
<feature type="compositionally biased region" description="Low complexity" evidence="1">
    <location>
        <begin position="86"/>
        <end position="119"/>
    </location>
</feature>
<evidence type="ECO:0000313" key="2">
    <source>
        <dbReference type="EMBL" id="CCH20040.1"/>
    </source>
</evidence>
<proteinExistence type="predicted"/>
<feature type="region of interest" description="Disordered" evidence="1">
    <location>
        <begin position="71"/>
        <end position="119"/>
    </location>
</feature>
<dbReference type="Proteomes" id="UP000003448">
    <property type="component" value="Unassembled WGS sequence"/>
</dbReference>
<dbReference type="STRING" id="1150864.MILUP08_44920"/>
<organism evidence="2 3">
    <name type="scientific">Micromonospora lupini str. Lupac 08</name>
    <dbReference type="NCBI Taxonomy" id="1150864"/>
    <lineage>
        <taxon>Bacteria</taxon>
        <taxon>Bacillati</taxon>
        <taxon>Actinomycetota</taxon>
        <taxon>Actinomycetes</taxon>
        <taxon>Micromonosporales</taxon>
        <taxon>Micromonosporaceae</taxon>
        <taxon>Micromonospora</taxon>
    </lineage>
</organism>
<comment type="caution">
    <text evidence="2">The sequence shown here is derived from an EMBL/GenBank/DDBJ whole genome shotgun (WGS) entry which is preliminary data.</text>
</comment>
<evidence type="ECO:0000256" key="1">
    <source>
        <dbReference type="SAM" id="MobiDB-lite"/>
    </source>
</evidence>
<sequence length="197" mass="20435">MAGPGGPAAAQQVPALVEGLLQGAQPLACLALGARLVGLGIGAQLVFLVDQLGDPVQDGLVVHATEPGTGCPASPGFGGTGGSWLTRTRPAGSRPGTRGAARPPGAGGPSARPSRPSRPWVYGHDLRRCLDPIIHSGQQLPHDIDTGQDRAGNLTCRRYGGAWDLVRCFRRPEGEISTVPTGHSRQRRPAERRGDVA</sequence>
<gene>
    <name evidence="2" type="ORF">MILUP08_44920</name>
</gene>
<accession>I0L893</accession>
<evidence type="ECO:0000313" key="3">
    <source>
        <dbReference type="Proteomes" id="UP000003448"/>
    </source>
</evidence>
<dbReference type="AlphaFoldDB" id="I0L893"/>
<feature type="compositionally biased region" description="Basic and acidic residues" evidence="1">
    <location>
        <begin position="188"/>
        <end position="197"/>
    </location>
</feature>
<feature type="region of interest" description="Disordered" evidence="1">
    <location>
        <begin position="175"/>
        <end position="197"/>
    </location>
</feature>
<name>I0L893_9ACTN</name>
<dbReference type="EMBL" id="CAIE01000037">
    <property type="protein sequence ID" value="CCH20040.1"/>
    <property type="molecule type" value="Genomic_DNA"/>
</dbReference>
<protein>
    <submittedName>
        <fullName evidence="2">Uncharacterized protein</fullName>
    </submittedName>
</protein>
<reference evidence="3" key="1">
    <citation type="journal article" date="2012" name="J. Bacteriol.">
        <title>Genome Sequence of Micromonospora lupini Lupac 08, Isolated from Root Nodules of Lupinus angustifolius.</title>
        <authorList>
            <person name="Alonso-Vega P."/>
            <person name="Normand P."/>
            <person name="Bacigalupe R."/>
            <person name="Pujic P."/>
            <person name="Lajus A."/>
            <person name="Vallenet D."/>
            <person name="Carro L."/>
            <person name="Coll P."/>
            <person name="Trujillo M.E."/>
        </authorList>
    </citation>
    <scope>NUCLEOTIDE SEQUENCE [LARGE SCALE GENOMIC DNA]</scope>
    <source>
        <strain evidence="3">Lupac 08</strain>
    </source>
</reference>